<accession>A0A2J6RPU7</accession>
<dbReference type="Proteomes" id="UP000235786">
    <property type="component" value="Unassembled WGS sequence"/>
</dbReference>
<proteinExistence type="predicted"/>
<name>A0A2J6RPU7_HYAVF</name>
<evidence type="ECO:0000256" key="1">
    <source>
        <dbReference type="SAM" id="MobiDB-lite"/>
    </source>
</evidence>
<dbReference type="EMBL" id="KZ613945">
    <property type="protein sequence ID" value="PMD40536.1"/>
    <property type="molecule type" value="Genomic_DNA"/>
</dbReference>
<reference evidence="2 3" key="1">
    <citation type="submission" date="2016-04" db="EMBL/GenBank/DDBJ databases">
        <title>A degradative enzymes factory behind the ericoid mycorrhizal symbiosis.</title>
        <authorList>
            <consortium name="DOE Joint Genome Institute"/>
            <person name="Martino E."/>
            <person name="Morin E."/>
            <person name="Grelet G."/>
            <person name="Kuo A."/>
            <person name="Kohler A."/>
            <person name="Daghino S."/>
            <person name="Barry K."/>
            <person name="Choi C."/>
            <person name="Cichocki N."/>
            <person name="Clum A."/>
            <person name="Copeland A."/>
            <person name="Hainaut M."/>
            <person name="Haridas S."/>
            <person name="Labutti K."/>
            <person name="Lindquist E."/>
            <person name="Lipzen A."/>
            <person name="Khouja H.-R."/>
            <person name="Murat C."/>
            <person name="Ohm R."/>
            <person name="Olson A."/>
            <person name="Spatafora J."/>
            <person name="Veneault-Fourrey C."/>
            <person name="Henrissat B."/>
            <person name="Grigoriev I."/>
            <person name="Martin F."/>
            <person name="Perotto S."/>
        </authorList>
    </citation>
    <scope>NUCLEOTIDE SEQUENCE [LARGE SCALE GENOMIC DNA]</scope>
    <source>
        <strain evidence="2 3">F</strain>
    </source>
</reference>
<sequence>MLSSPQLYRQRERLGHWILNRPLVERCAEDLPADDPRREWEQYLESPGSLERLNPRILTGGTRRHKFGFYRATTGHVIGVVSALTYEVGSYSAWLPRRSQVEYTGGKRAQKQKTRSGSLDYSFYDPKGVRHQTLREGGRTKGR</sequence>
<gene>
    <name evidence="2" type="ORF">L207DRAFT_340661</name>
</gene>
<dbReference type="AlphaFoldDB" id="A0A2J6RPU7"/>
<evidence type="ECO:0000313" key="2">
    <source>
        <dbReference type="EMBL" id="PMD40536.1"/>
    </source>
</evidence>
<organism evidence="2 3">
    <name type="scientific">Hyaloscypha variabilis (strain UAMH 11265 / GT02V1 / F)</name>
    <name type="common">Meliniomyces variabilis</name>
    <dbReference type="NCBI Taxonomy" id="1149755"/>
    <lineage>
        <taxon>Eukaryota</taxon>
        <taxon>Fungi</taxon>
        <taxon>Dikarya</taxon>
        <taxon>Ascomycota</taxon>
        <taxon>Pezizomycotina</taxon>
        <taxon>Leotiomycetes</taxon>
        <taxon>Helotiales</taxon>
        <taxon>Hyaloscyphaceae</taxon>
        <taxon>Hyaloscypha</taxon>
        <taxon>Hyaloscypha variabilis</taxon>
    </lineage>
</organism>
<evidence type="ECO:0000313" key="3">
    <source>
        <dbReference type="Proteomes" id="UP000235786"/>
    </source>
</evidence>
<keyword evidence="3" id="KW-1185">Reference proteome</keyword>
<protein>
    <submittedName>
        <fullName evidence="2">Uncharacterized protein</fullName>
    </submittedName>
</protein>
<feature type="region of interest" description="Disordered" evidence="1">
    <location>
        <begin position="103"/>
        <end position="122"/>
    </location>
</feature>